<keyword evidence="2" id="KW-1185">Reference proteome</keyword>
<proteinExistence type="predicted"/>
<accession>A0AAF0UQS3</accession>
<sequence length="253" mass="29048">MVKLRDNIQNFKRTDGEPTHETWLRFKKLVLQCPTHGLLDNVLLQYFYPILNTINKGVFDQRICGGIIRQSFDIASALLDEMTKINCARYTKEDQVSPLNLGLTKEQIENNQEQHENIAKIMTKMDLLTKHVIRGGHKAMNVVGGNSGVNPHDTQFDVMYNEEEPRADPEIFRSEDILDSILNKVEGSDKKSAIGRAKSHSAICRVDRRPNIDNLLDQLNGKVFVTFDRLKSTWRFSKWIGGVNEPRRLRSEL</sequence>
<gene>
    <name evidence="1" type="ORF">MTR67_043153</name>
</gene>
<dbReference type="EMBL" id="CP133621">
    <property type="protein sequence ID" value="WMV49768.1"/>
    <property type="molecule type" value="Genomic_DNA"/>
</dbReference>
<evidence type="ECO:0000313" key="2">
    <source>
        <dbReference type="Proteomes" id="UP001234989"/>
    </source>
</evidence>
<organism evidence="1 2">
    <name type="scientific">Solanum verrucosum</name>
    <dbReference type="NCBI Taxonomy" id="315347"/>
    <lineage>
        <taxon>Eukaryota</taxon>
        <taxon>Viridiplantae</taxon>
        <taxon>Streptophyta</taxon>
        <taxon>Embryophyta</taxon>
        <taxon>Tracheophyta</taxon>
        <taxon>Spermatophyta</taxon>
        <taxon>Magnoliopsida</taxon>
        <taxon>eudicotyledons</taxon>
        <taxon>Gunneridae</taxon>
        <taxon>Pentapetalae</taxon>
        <taxon>asterids</taxon>
        <taxon>lamiids</taxon>
        <taxon>Solanales</taxon>
        <taxon>Solanaceae</taxon>
        <taxon>Solanoideae</taxon>
        <taxon>Solaneae</taxon>
        <taxon>Solanum</taxon>
    </lineage>
</organism>
<name>A0AAF0UQS3_SOLVR</name>
<reference evidence="1" key="1">
    <citation type="submission" date="2023-08" db="EMBL/GenBank/DDBJ databases">
        <title>A de novo genome assembly of Solanum verrucosum Schlechtendal, a Mexican diploid species geographically isolated from the other diploid A-genome species in potato relatives.</title>
        <authorList>
            <person name="Hosaka K."/>
        </authorList>
    </citation>
    <scope>NUCLEOTIDE SEQUENCE</scope>
    <source>
        <tissue evidence="1">Young leaves</tissue>
    </source>
</reference>
<evidence type="ECO:0008006" key="3">
    <source>
        <dbReference type="Google" id="ProtNLM"/>
    </source>
</evidence>
<protein>
    <recommendedName>
        <fullName evidence="3">Retrotransposon gag protein</fullName>
    </recommendedName>
</protein>
<dbReference type="Proteomes" id="UP001234989">
    <property type="component" value="Chromosome 10"/>
</dbReference>
<dbReference type="AlphaFoldDB" id="A0AAF0UQS3"/>
<evidence type="ECO:0000313" key="1">
    <source>
        <dbReference type="EMBL" id="WMV49768.1"/>
    </source>
</evidence>